<evidence type="ECO:0000313" key="3">
    <source>
        <dbReference type="Proteomes" id="UP001156441"/>
    </source>
</evidence>
<feature type="region of interest" description="Disordered" evidence="1">
    <location>
        <begin position="1"/>
        <end position="55"/>
    </location>
</feature>
<proteinExistence type="predicted"/>
<evidence type="ECO:0000256" key="1">
    <source>
        <dbReference type="SAM" id="MobiDB-lite"/>
    </source>
</evidence>
<accession>A0ABT2J6K1</accession>
<sequence>MNREENEADVLDQRREITEDEQVTPPPTVDTEVNPADLQEQNQPVPSEEEDWPDA</sequence>
<organism evidence="2 3">
    <name type="scientific">Actinophytocola gossypii</name>
    <dbReference type="NCBI Taxonomy" id="2812003"/>
    <lineage>
        <taxon>Bacteria</taxon>
        <taxon>Bacillati</taxon>
        <taxon>Actinomycetota</taxon>
        <taxon>Actinomycetes</taxon>
        <taxon>Pseudonocardiales</taxon>
        <taxon>Pseudonocardiaceae</taxon>
    </lineage>
</organism>
<dbReference type="EMBL" id="JAFFZE010000009">
    <property type="protein sequence ID" value="MCT2583413.1"/>
    <property type="molecule type" value="Genomic_DNA"/>
</dbReference>
<gene>
    <name evidence="2" type="ORF">JT362_09815</name>
</gene>
<protein>
    <submittedName>
        <fullName evidence="2">Uncharacterized protein</fullName>
    </submittedName>
</protein>
<feature type="compositionally biased region" description="Basic and acidic residues" evidence="1">
    <location>
        <begin position="1"/>
        <end position="17"/>
    </location>
</feature>
<evidence type="ECO:0000313" key="2">
    <source>
        <dbReference type="EMBL" id="MCT2583413.1"/>
    </source>
</evidence>
<dbReference type="Proteomes" id="UP001156441">
    <property type="component" value="Unassembled WGS sequence"/>
</dbReference>
<keyword evidence="3" id="KW-1185">Reference proteome</keyword>
<name>A0ABT2J6K1_9PSEU</name>
<reference evidence="2 3" key="1">
    <citation type="submission" date="2021-02" db="EMBL/GenBank/DDBJ databases">
        <title>Actinophytocola xerophila sp. nov., isolated from soil of cotton cropping field.</title>
        <authorList>
            <person name="Huang R."/>
            <person name="Chen X."/>
            <person name="Ge X."/>
            <person name="Liu W."/>
        </authorList>
    </citation>
    <scope>NUCLEOTIDE SEQUENCE [LARGE SCALE GENOMIC DNA]</scope>
    <source>
        <strain evidence="2 3">S1-96</strain>
    </source>
</reference>
<dbReference type="RefSeq" id="WP_260190789.1">
    <property type="nucleotide sequence ID" value="NZ_JAFFZE010000009.1"/>
</dbReference>
<comment type="caution">
    <text evidence="2">The sequence shown here is derived from an EMBL/GenBank/DDBJ whole genome shotgun (WGS) entry which is preliminary data.</text>
</comment>